<dbReference type="EMBL" id="JACJVQ010000024">
    <property type="protein sequence ID" value="MBB6637785.1"/>
    <property type="molecule type" value="Genomic_DNA"/>
</dbReference>
<dbReference type="Proteomes" id="UP000535838">
    <property type="component" value="Unassembled WGS sequence"/>
</dbReference>
<name>A0A841T532_9BACL</name>
<protein>
    <submittedName>
        <fullName evidence="5">Alpha/beta hydrolase</fullName>
    </submittedName>
</protein>
<proteinExistence type="inferred from homology"/>
<dbReference type="SUPFAM" id="SSF53474">
    <property type="entry name" value="alpha/beta-Hydrolases"/>
    <property type="match status" value="1"/>
</dbReference>
<keyword evidence="6" id="KW-1185">Reference proteome</keyword>
<evidence type="ECO:0000313" key="5">
    <source>
        <dbReference type="EMBL" id="MBB6637785.1"/>
    </source>
</evidence>
<evidence type="ECO:0000259" key="4">
    <source>
        <dbReference type="Pfam" id="PF07859"/>
    </source>
</evidence>
<comment type="caution">
    <text evidence="5">The sequence shown here is derived from an EMBL/GenBank/DDBJ whole genome shotgun (WGS) entry which is preliminary data.</text>
</comment>
<dbReference type="Gene3D" id="3.40.50.1820">
    <property type="entry name" value="alpha/beta hydrolase"/>
    <property type="match status" value="1"/>
</dbReference>
<dbReference type="PANTHER" id="PTHR48081">
    <property type="entry name" value="AB HYDROLASE SUPERFAMILY PROTEIN C4A8.06C"/>
    <property type="match status" value="1"/>
</dbReference>
<dbReference type="InterPro" id="IPR013094">
    <property type="entry name" value="AB_hydrolase_3"/>
</dbReference>
<evidence type="ECO:0000256" key="3">
    <source>
        <dbReference type="PROSITE-ProRule" id="PRU10038"/>
    </source>
</evidence>
<reference evidence="5 6" key="1">
    <citation type="submission" date="2020-08" db="EMBL/GenBank/DDBJ databases">
        <title>Cohnella phylogeny.</title>
        <authorList>
            <person name="Dunlap C."/>
        </authorList>
    </citation>
    <scope>NUCLEOTIDE SEQUENCE [LARGE SCALE GENOMIC DNA]</scope>
    <source>
        <strain evidence="5 6">DSM 25241</strain>
    </source>
</reference>
<dbReference type="InterPro" id="IPR050300">
    <property type="entry name" value="GDXG_lipolytic_enzyme"/>
</dbReference>
<keyword evidence="2 5" id="KW-0378">Hydrolase</keyword>
<dbReference type="InterPro" id="IPR029058">
    <property type="entry name" value="AB_hydrolase_fold"/>
</dbReference>
<gene>
    <name evidence="5" type="ORF">H7B67_26975</name>
</gene>
<comment type="similarity">
    <text evidence="1">Belongs to the 'GDXG' lipolytic enzyme family.</text>
</comment>
<dbReference type="AlphaFoldDB" id="A0A841T532"/>
<dbReference type="PANTHER" id="PTHR48081:SF8">
    <property type="entry name" value="ALPHA_BETA HYDROLASE FOLD-3 DOMAIN-CONTAINING PROTEIN-RELATED"/>
    <property type="match status" value="1"/>
</dbReference>
<evidence type="ECO:0000256" key="2">
    <source>
        <dbReference type="ARBA" id="ARBA00022801"/>
    </source>
</evidence>
<feature type="domain" description="Alpha/beta hydrolase fold-3" evidence="4">
    <location>
        <begin position="123"/>
        <end position="345"/>
    </location>
</feature>
<dbReference type="GO" id="GO:0016787">
    <property type="term" value="F:hydrolase activity"/>
    <property type="evidence" value="ECO:0007669"/>
    <property type="project" value="UniProtKB-KW"/>
</dbReference>
<feature type="active site" evidence="3">
    <location>
        <position position="201"/>
    </location>
</feature>
<dbReference type="InterPro" id="IPR033140">
    <property type="entry name" value="Lipase_GDXG_put_SER_AS"/>
</dbReference>
<accession>A0A841T532</accession>
<evidence type="ECO:0000256" key="1">
    <source>
        <dbReference type="ARBA" id="ARBA00010515"/>
    </source>
</evidence>
<sequence>MDARYPEWLEALERKTRSEQRDGYTFVTKPIPEDEADAPGRMDPRVYAVQKKLFDEMPQGFSLPLDPSDPIAFAKTMRALMGWDNEDVTGGAVSAVGRTIEGSGGPIPVRIYTPPGERLRRAIVFFHGGGFIGGTLRTVENPCKCLALRADAVVVSVDYRLAPEHPFPAGVDDCWDAVRWVSEHAGELGVRPGPLAVAGDSAGGNLAAVCALRDRDERTGRIGYQALIYPTVNMGALPTEEGGEWKLDAYEISDEHRDVIIPDLLAMKGDGTNPLLRLYLQDNAEPDHPYAAPLHADLSGLPETLIATAEYDYLRLEDEAYARKLAKAGVATTLIQYNGTSHGFMDKSGLFPQVEDVMKEIAAGFRRAMNRLEEKERATE</sequence>
<organism evidence="5 6">
    <name type="scientific">Cohnella thailandensis</name>
    <dbReference type="NCBI Taxonomy" id="557557"/>
    <lineage>
        <taxon>Bacteria</taxon>
        <taxon>Bacillati</taxon>
        <taxon>Bacillota</taxon>
        <taxon>Bacilli</taxon>
        <taxon>Bacillales</taxon>
        <taxon>Paenibacillaceae</taxon>
        <taxon>Cohnella</taxon>
    </lineage>
</organism>
<dbReference type="RefSeq" id="WP_185122982.1">
    <property type="nucleotide sequence ID" value="NZ_JACJVQ010000024.1"/>
</dbReference>
<dbReference type="Pfam" id="PF07859">
    <property type="entry name" value="Abhydrolase_3"/>
    <property type="match status" value="1"/>
</dbReference>
<dbReference type="PROSITE" id="PS01174">
    <property type="entry name" value="LIPASE_GDXG_SER"/>
    <property type="match status" value="1"/>
</dbReference>
<evidence type="ECO:0000313" key="6">
    <source>
        <dbReference type="Proteomes" id="UP000535838"/>
    </source>
</evidence>